<evidence type="ECO:0000313" key="2">
    <source>
        <dbReference type="EMBL" id="MBC8433184.1"/>
    </source>
</evidence>
<protein>
    <submittedName>
        <fullName evidence="2">HRDC domain-containing protein</fullName>
    </submittedName>
</protein>
<reference evidence="2 3" key="1">
    <citation type="submission" date="2020-08" db="EMBL/GenBank/DDBJ databases">
        <title>Bridging the membrane lipid divide: bacteria of the FCB group superphylum have the potential to synthesize archaeal ether lipids.</title>
        <authorList>
            <person name="Villanueva L."/>
            <person name="Von Meijenfeldt F.A.B."/>
            <person name="Westbye A.B."/>
            <person name="Yadav S."/>
            <person name="Hopmans E.C."/>
            <person name="Dutilh B.E."/>
            <person name="Sinninghe Damste J.S."/>
        </authorList>
    </citation>
    <scope>NUCLEOTIDE SEQUENCE [LARGE SCALE GENOMIC DNA]</scope>
    <source>
        <strain evidence="2">NIOZ-UU17</strain>
    </source>
</reference>
<dbReference type="Gene3D" id="3.30.420.10">
    <property type="entry name" value="Ribonuclease H-like superfamily/Ribonuclease H"/>
    <property type="match status" value="1"/>
</dbReference>
<dbReference type="InterPro" id="IPR010997">
    <property type="entry name" value="HRDC-like_sf"/>
</dbReference>
<organism evidence="2 3">
    <name type="scientific">Candidatus Desulfatibia vada</name>
    <dbReference type="NCBI Taxonomy" id="2841696"/>
    <lineage>
        <taxon>Bacteria</taxon>
        <taxon>Pseudomonadati</taxon>
        <taxon>Thermodesulfobacteriota</taxon>
        <taxon>Desulfobacteria</taxon>
        <taxon>Desulfobacterales</taxon>
        <taxon>Desulfobacterales incertae sedis</taxon>
        <taxon>Candidatus Desulfatibia</taxon>
    </lineage>
</organism>
<dbReference type="GO" id="GO:0008408">
    <property type="term" value="F:3'-5' exonuclease activity"/>
    <property type="evidence" value="ECO:0007669"/>
    <property type="project" value="InterPro"/>
</dbReference>
<dbReference type="Gene3D" id="1.10.150.80">
    <property type="entry name" value="HRDC domain"/>
    <property type="match status" value="2"/>
</dbReference>
<dbReference type="InterPro" id="IPR002562">
    <property type="entry name" value="3'-5'_exonuclease_dom"/>
</dbReference>
<name>A0A8J6NU08_9BACT</name>
<dbReference type="PANTHER" id="PTHR47649">
    <property type="entry name" value="RIBONUCLEASE D"/>
    <property type="match status" value="1"/>
</dbReference>
<dbReference type="GO" id="GO:0000166">
    <property type="term" value="F:nucleotide binding"/>
    <property type="evidence" value="ECO:0007669"/>
    <property type="project" value="InterPro"/>
</dbReference>
<sequence>MQVNYQFIDTLTGLEDFAKSLEGVTSVAVDLEADSMYHFQEKVCLLQMSSGTASVVIDPIQIKDMSSLKPLFFNRKIKKIFHGADYDVRSLYRDFNIQINNLFDTQAACMFLGYKETGLNAVLKQKFGVSLNKKYQKKDWSVRPLPEKMIEYAVADAAYLIPLAEMLEKELEKKGRLYWVHEENKILSEVRTVSNDDNPLYLKFKGAGKLDRRSLAVLEALLGFRMHLAERKDKPLFKVFSNNALMKVALKKPVDLPSLKKAEAFSPKQIKMYDNHVIDMVAGALQIPQNELPLYPKKRAPRVDASVAARVKALKSWRDSKSQMLEIDPGLLCNNLLISAVAVQNPLNAKALEKIEELKNWQRKEFGREIIALLRKAATVQPLRHTGTKKESGL</sequence>
<feature type="domain" description="HRDC" evidence="1">
    <location>
        <begin position="211"/>
        <end position="291"/>
    </location>
</feature>
<proteinExistence type="predicted"/>
<feature type="domain" description="HRDC" evidence="1">
    <location>
        <begin position="304"/>
        <end position="384"/>
    </location>
</feature>
<comment type="caution">
    <text evidence="2">The sequence shown here is derived from an EMBL/GenBank/DDBJ whole genome shotgun (WGS) entry which is preliminary data.</text>
</comment>
<dbReference type="SUPFAM" id="SSF53098">
    <property type="entry name" value="Ribonuclease H-like"/>
    <property type="match status" value="1"/>
</dbReference>
<dbReference type="SUPFAM" id="SSF47819">
    <property type="entry name" value="HRDC-like"/>
    <property type="match status" value="2"/>
</dbReference>
<dbReference type="GO" id="GO:0006139">
    <property type="term" value="P:nucleobase-containing compound metabolic process"/>
    <property type="evidence" value="ECO:0007669"/>
    <property type="project" value="InterPro"/>
</dbReference>
<dbReference type="GO" id="GO:0003676">
    <property type="term" value="F:nucleic acid binding"/>
    <property type="evidence" value="ECO:0007669"/>
    <property type="project" value="InterPro"/>
</dbReference>
<dbReference type="SMART" id="SM00341">
    <property type="entry name" value="HRDC"/>
    <property type="match status" value="2"/>
</dbReference>
<dbReference type="SMART" id="SM00474">
    <property type="entry name" value="35EXOc"/>
    <property type="match status" value="1"/>
</dbReference>
<accession>A0A8J6NU08</accession>
<dbReference type="PANTHER" id="PTHR47649:SF1">
    <property type="entry name" value="RIBONUCLEASE D"/>
    <property type="match status" value="1"/>
</dbReference>
<dbReference type="Pfam" id="PF01612">
    <property type="entry name" value="DNA_pol_A_exo1"/>
    <property type="match status" value="1"/>
</dbReference>
<dbReference type="AlphaFoldDB" id="A0A8J6NU08"/>
<dbReference type="PROSITE" id="PS50967">
    <property type="entry name" value="HRDC"/>
    <property type="match status" value="2"/>
</dbReference>
<dbReference type="InterPro" id="IPR036397">
    <property type="entry name" value="RNaseH_sf"/>
</dbReference>
<dbReference type="InterPro" id="IPR012337">
    <property type="entry name" value="RNaseH-like_sf"/>
</dbReference>
<gene>
    <name evidence="2" type="ORF">H8D96_14845</name>
</gene>
<dbReference type="InterPro" id="IPR002121">
    <property type="entry name" value="HRDC_dom"/>
</dbReference>
<evidence type="ECO:0000259" key="1">
    <source>
        <dbReference type="PROSITE" id="PS50967"/>
    </source>
</evidence>
<dbReference type="EMBL" id="JACNIG010000279">
    <property type="protein sequence ID" value="MBC8433184.1"/>
    <property type="molecule type" value="Genomic_DNA"/>
</dbReference>
<dbReference type="Proteomes" id="UP000605201">
    <property type="component" value="Unassembled WGS sequence"/>
</dbReference>
<dbReference type="InterPro" id="IPR044876">
    <property type="entry name" value="HRDC_dom_sf"/>
</dbReference>
<dbReference type="Pfam" id="PF00570">
    <property type="entry name" value="HRDC"/>
    <property type="match status" value="2"/>
</dbReference>
<evidence type="ECO:0000313" key="3">
    <source>
        <dbReference type="Proteomes" id="UP000605201"/>
    </source>
</evidence>
<dbReference type="CDD" id="cd06142">
    <property type="entry name" value="RNaseD_exo"/>
    <property type="match status" value="1"/>
</dbReference>
<dbReference type="InterPro" id="IPR051086">
    <property type="entry name" value="RNase_D-like"/>
</dbReference>